<dbReference type="EMBL" id="JAWXYG010000003">
    <property type="protein sequence ID" value="KAK4278240.1"/>
    <property type="molecule type" value="Genomic_DNA"/>
</dbReference>
<proteinExistence type="predicted"/>
<dbReference type="AlphaFoldDB" id="A0AAE1TBS6"/>
<accession>A0AAE1TBS6</accession>
<comment type="caution">
    <text evidence="1">The sequence shown here is derived from an EMBL/GenBank/DDBJ whole genome shotgun (WGS) entry which is preliminary data.</text>
</comment>
<evidence type="ECO:0000313" key="1">
    <source>
        <dbReference type="EMBL" id="KAK4278240.1"/>
    </source>
</evidence>
<dbReference type="Proteomes" id="UP001293593">
    <property type="component" value="Unassembled WGS sequence"/>
</dbReference>
<keyword evidence="2" id="KW-1185">Reference proteome</keyword>
<organism evidence="1 2">
    <name type="scientific">Acacia crassicarpa</name>
    <name type="common">northern wattle</name>
    <dbReference type="NCBI Taxonomy" id="499986"/>
    <lineage>
        <taxon>Eukaryota</taxon>
        <taxon>Viridiplantae</taxon>
        <taxon>Streptophyta</taxon>
        <taxon>Embryophyta</taxon>
        <taxon>Tracheophyta</taxon>
        <taxon>Spermatophyta</taxon>
        <taxon>Magnoliopsida</taxon>
        <taxon>eudicotyledons</taxon>
        <taxon>Gunneridae</taxon>
        <taxon>Pentapetalae</taxon>
        <taxon>rosids</taxon>
        <taxon>fabids</taxon>
        <taxon>Fabales</taxon>
        <taxon>Fabaceae</taxon>
        <taxon>Caesalpinioideae</taxon>
        <taxon>mimosoid clade</taxon>
        <taxon>Acacieae</taxon>
        <taxon>Acacia</taxon>
    </lineage>
</organism>
<gene>
    <name evidence="1" type="ORF">QN277_016110</name>
</gene>
<protein>
    <submittedName>
        <fullName evidence="1">Uncharacterized protein</fullName>
    </submittedName>
</protein>
<name>A0AAE1TBS6_9FABA</name>
<evidence type="ECO:0000313" key="2">
    <source>
        <dbReference type="Proteomes" id="UP001293593"/>
    </source>
</evidence>
<reference evidence="1" key="1">
    <citation type="submission" date="2023-10" db="EMBL/GenBank/DDBJ databases">
        <title>Chromosome-level genome of the transformable northern wattle, Acacia crassicarpa.</title>
        <authorList>
            <person name="Massaro I."/>
            <person name="Sinha N.R."/>
            <person name="Poethig S."/>
            <person name="Leichty A.R."/>
        </authorList>
    </citation>
    <scope>NUCLEOTIDE SEQUENCE</scope>
    <source>
        <strain evidence="1">Acra3RX</strain>
        <tissue evidence="1">Leaf</tissue>
    </source>
</reference>
<sequence>MLLSLFSIHEHVQSKMGEEISDSLLNACGVICLKIRPLSPKLIPSAKFFRTHFILNNCRKLWKPATACN</sequence>